<dbReference type="Pfam" id="PF14375">
    <property type="entry name" value="Cys_rich_CWC"/>
    <property type="match status" value="1"/>
</dbReference>
<accession>A0A7Y6NLF5</accession>
<keyword evidence="2" id="KW-1185">Reference proteome</keyword>
<comment type="caution">
    <text evidence="1">The sequence shown here is derived from an EMBL/GenBank/DDBJ whole genome shotgun (WGS) entry which is preliminary data.</text>
</comment>
<gene>
    <name evidence="1" type="ORF">HQN59_06265</name>
</gene>
<dbReference type="AlphaFoldDB" id="A0A7Y6NLF5"/>
<sequence>MRTAAAPPTDTSSCPLCGELNQCALAGGTDPANRCWCADASFSAELLASVPPTAAGRACICAACAARGVARRSGGGAEAEVEVPHARSER</sequence>
<dbReference type="RefSeq" id="WP_176067153.1">
    <property type="nucleotide sequence ID" value="NZ_JABWMJ010000002.1"/>
</dbReference>
<reference evidence="1 2" key="1">
    <citation type="submission" date="2020-06" db="EMBL/GenBank/DDBJ databases">
        <title>Schlegella sp. ID0723 isolated from air conditioner.</title>
        <authorList>
            <person name="Kim D.Y."/>
            <person name="Kim D.-U."/>
        </authorList>
    </citation>
    <scope>NUCLEOTIDE SEQUENCE [LARGE SCALE GENOMIC DNA]</scope>
    <source>
        <strain evidence="1 2">ID0723</strain>
    </source>
</reference>
<evidence type="ECO:0000313" key="1">
    <source>
        <dbReference type="EMBL" id="NUZ05363.1"/>
    </source>
</evidence>
<organism evidence="1 2">
    <name type="scientific">Piscinibacter koreensis</name>
    <dbReference type="NCBI Taxonomy" id="2742824"/>
    <lineage>
        <taxon>Bacteria</taxon>
        <taxon>Pseudomonadati</taxon>
        <taxon>Pseudomonadota</taxon>
        <taxon>Betaproteobacteria</taxon>
        <taxon>Burkholderiales</taxon>
        <taxon>Sphaerotilaceae</taxon>
        <taxon>Piscinibacter</taxon>
    </lineage>
</organism>
<evidence type="ECO:0000313" key="2">
    <source>
        <dbReference type="Proteomes" id="UP000529637"/>
    </source>
</evidence>
<name>A0A7Y6NLF5_9BURK</name>
<dbReference type="EMBL" id="JABWMJ010000002">
    <property type="protein sequence ID" value="NUZ05363.1"/>
    <property type="molecule type" value="Genomic_DNA"/>
</dbReference>
<protein>
    <submittedName>
        <fullName evidence="1">Cysteine-rich CWC family protein</fullName>
    </submittedName>
</protein>
<proteinExistence type="predicted"/>
<dbReference type="Proteomes" id="UP000529637">
    <property type="component" value="Unassembled WGS sequence"/>
</dbReference>
<dbReference type="InterPro" id="IPR032720">
    <property type="entry name" value="Cys_rich_CWC"/>
</dbReference>